<dbReference type="PANTHER" id="PTHR33797:SF2">
    <property type="entry name" value="ORGANIC HYDROPEROXIDE RESISTANCE PROTEIN-LIKE"/>
    <property type="match status" value="1"/>
</dbReference>
<dbReference type="HOGENOM" id="CLU_106355_2_1_14"/>
<dbReference type="PANTHER" id="PTHR33797">
    <property type="entry name" value="ORGANIC HYDROPEROXIDE RESISTANCE PROTEIN-LIKE"/>
    <property type="match status" value="1"/>
</dbReference>
<organism evidence="2 3">
    <name type="scientific">Acholeplasma oculi</name>
    <dbReference type="NCBI Taxonomy" id="35623"/>
    <lineage>
        <taxon>Bacteria</taxon>
        <taxon>Bacillati</taxon>
        <taxon>Mycoplasmatota</taxon>
        <taxon>Mollicutes</taxon>
        <taxon>Acholeplasmatales</taxon>
        <taxon>Acholeplasmataceae</taxon>
        <taxon>Acholeplasma</taxon>
    </lineage>
</organism>
<dbReference type="GO" id="GO:0006979">
    <property type="term" value="P:response to oxidative stress"/>
    <property type="evidence" value="ECO:0007669"/>
    <property type="project" value="InterPro"/>
</dbReference>
<dbReference type="OrthoDB" id="384648at2"/>
<dbReference type="AlphaFoldDB" id="A0A061ADH6"/>
<reference evidence="3" key="1">
    <citation type="submission" date="2014-05" db="EMBL/GenBank/DDBJ databases">
        <authorList>
            <person name="Kube M."/>
        </authorList>
    </citation>
    <scope>NUCLEOTIDE SEQUENCE [LARGE SCALE GENOMIC DNA]</scope>
</reference>
<keyword evidence="3" id="KW-1185">Reference proteome</keyword>
<evidence type="ECO:0000256" key="1">
    <source>
        <dbReference type="ARBA" id="ARBA00007378"/>
    </source>
</evidence>
<dbReference type="RefSeq" id="WP_045749893.1">
    <property type="nucleotide sequence ID" value="NZ_FUZK01000004.1"/>
</dbReference>
<dbReference type="SUPFAM" id="SSF82784">
    <property type="entry name" value="OsmC-like"/>
    <property type="match status" value="1"/>
</dbReference>
<comment type="similarity">
    <text evidence="1">Belongs to the OsmC/Ohr family.</text>
</comment>
<accession>A0A061ADH6</accession>
<dbReference type="STRING" id="35623.Aocu_14110"/>
<dbReference type="PATRIC" id="fig|35623.3.peg.1412"/>
<evidence type="ECO:0000313" key="2">
    <source>
        <dbReference type="EMBL" id="CDR31484.1"/>
    </source>
</evidence>
<evidence type="ECO:0000313" key="3">
    <source>
        <dbReference type="Proteomes" id="UP000032434"/>
    </source>
</evidence>
<gene>
    <name evidence="2" type="primary">osmC</name>
    <name evidence="2" type="ORF">Aocu_14110</name>
</gene>
<dbReference type="FunCoup" id="A0A061ADH6">
    <property type="interactions" value="38"/>
</dbReference>
<sequence length="137" mass="15240">MKKIYETTLTNHQGTRGQVDADNGFSVLLSPVLEADKHHTNPEQLIGSAWATCLNATIISILKAKNLNSKSKVDVTVKLFFDEKTRYHFTLDAVASIENMDLSEAEKIVQTAHRFCPVSKLIHDNKGVTISVTPYLI</sequence>
<dbReference type="InterPro" id="IPR003718">
    <property type="entry name" value="OsmC/Ohr_fam"/>
</dbReference>
<dbReference type="InterPro" id="IPR019953">
    <property type="entry name" value="OHR"/>
</dbReference>
<name>A0A061ADH6_9MOLU</name>
<dbReference type="KEGG" id="aoc:Aocu_14110"/>
<dbReference type="Gene3D" id="3.30.300.20">
    <property type="match status" value="1"/>
</dbReference>
<protein>
    <submittedName>
        <fullName evidence="2">Peroxiredoxin, OsmC-like</fullName>
    </submittedName>
</protein>
<dbReference type="EMBL" id="LK028559">
    <property type="protein sequence ID" value="CDR31484.1"/>
    <property type="molecule type" value="Genomic_DNA"/>
</dbReference>
<dbReference type="Pfam" id="PF02566">
    <property type="entry name" value="OsmC"/>
    <property type="match status" value="1"/>
</dbReference>
<dbReference type="InParanoid" id="A0A061ADH6"/>
<dbReference type="InterPro" id="IPR036102">
    <property type="entry name" value="OsmC/Ohrsf"/>
</dbReference>
<proteinExistence type="inferred from homology"/>
<dbReference type="InterPro" id="IPR015946">
    <property type="entry name" value="KH_dom-like_a/b"/>
</dbReference>
<dbReference type="Proteomes" id="UP000032434">
    <property type="component" value="Chromosome 1"/>
</dbReference>